<dbReference type="EMBL" id="FRAW01000015">
    <property type="protein sequence ID" value="SHK72847.1"/>
    <property type="molecule type" value="Genomic_DNA"/>
</dbReference>
<reference evidence="2" key="1">
    <citation type="submission" date="2016-11" db="EMBL/GenBank/DDBJ databases">
        <authorList>
            <person name="Varghese N."/>
            <person name="Submissions S."/>
        </authorList>
    </citation>
    <scope>NUCLEOTIDE SEQUENCE [LARGE SCALE GENOMIC DNA]</scope>
    <source>
        <strain evidence="2">UWOS</strain>
    </source>
</reference>
<proteinExistence type="predicted"/>
<dbReference type="Proteomes" id="UP000184275">
    <property type="component" value="Unassembled WGS sequence"/>
</dbReference>
<organism evidence="1 2">
    <name type="scientific">Fibrobacter intestinalis</name>
    <dbReference type="NCBI Taxonomy" id="28122"/>
    <lineage>
        <taxon>Bacteria</taxon>
        <taxon>Pseudomonadati</taxon>
        <taxon>Fibrobacterota</taxon>
        <taxon>Fibrobacteria</taxon>
        <taxon>Fibrobacterales</taxon>
        <taxon>Fibrobacteraceae</taxon>
        <taxon>Fibrobacter</taxon>
    </lineage>
</organism>
<protein>
    <submittedName>
        <fullName evidence="1">Uncharacterized protein</fullName>
    </submittedName>
</protein>
<dbReference type="AlphaFoldDB" id="A0A1M6UUF1"/>
<evidence type="ECO:0000313" key="2">
    <source>
        <dbReference type="Proteomes" id="UP000184275"/>
    </source>
</evidence>
<keyword evidence="2" id="KW-1185">Reference proteome</keyword>
<dbReference type="RefSeq" id="WP_073304460.1">
    <property type="nucleotide sequence ID" value="NZ_FRAW01000015.1"/>
</dbReference>
<sequence>MIVTNKTRHAVVYGKTVLLPGSNVVDDFDASKYPLLADMKKSGALEVVEKATEKDIVAAINSANTQKVVDKLSEKSKHGSVKAAADARKKVLDDFDAEVAKAGKAKE</sequence>
<name>A0A1M6UUF1_9BACT</name>
<evidence type="ECO:0000313" key="1">
    <source>
        <dbReference type="EMBL" id="SHK72847.1"/>
    </source>
</evidence>
<gene>
    <name evidence="1" type="ORF">SAMN05720469_11569</name>
</gene>
<accession>A0A1M6UUF1</accession>